<dbReference type="OrthoDB" id="103819at2759"/>
<evidence type="ECO:0000256" key="1">
    <source>
        <dbReference type="ARBA" id="ARBA00004123"/>
    </source>
</evidence>
<feature type="compositionally biased region" description="Pro residues" evidence="7">
    <location>
        <begin position="1"/>
        <end position="10"/>
    </location>
</feature>
<dbReference type="AlphaFoldDB" id="A0A384K043"/>
<dbReference type="SMART" id="SM00906">
    <property type="entry name" value="Fungal_trans"/>
    <property type="match status" value="1"/>
</dbReference>
<feature type="region of interest" description="Disordered" evidence="7">
    <location>
        <begin position="1"/>
        <end position="27"/>
    </location>
</feature>
<reference evidence="9 10" key="1">
    <citation type="journal article" date="2011" name="PLoS Genet.">
        <title>Genomic analysis of the necrotrophic fungal pathogens Sclerotinia sclerotiorum and Botrytis cinerea.</title>
        <authorList>
            <person name="Amselem J."/>
            <person name="Cuomo C.A."/>
            <person name="van Kan J.A."/>
            <person name="Viaud M."/>
            <person name="Benito E.P."/>
            <person name="Couloux A."/>
            <person name="Coutinho P.M."/>
            <person name="de Vries R.P."/>
            <person name="Dyer P.S."/>
            <person name="Fillinger S."/>
            <person name="Fournier E."/>
            <person name="Gout L."/>
            <person name="Hahn M."/>
            <person name="Kohn L."/>
            <person name="Lapalu N."/>
            <person name="Plummer K.M."/>
            <person name="Pradier J.M."/>
            <person name="Quevillon E."/>
            <person name="Sharon A."/>
            <person name="Simon A."/>
            <person name="ten Have A."/>
            <person name="Tudzynski B."/>
            <person name="Tudzynski P."/>
            <person name="Wincker P."/>
            <person name="Andrew M."/>
            <person name="Anthouard V."/>
            <person name="Beever R.E."/>
            <person name="Beffa R."/>
            <person name="Benoit I."/>
            <person name="Bouzid O."/>
            <person name="Brault B."/>
            <person name="Chen Z."/>
            <person name="Choquer M."/>
            <person name="Collemare J."/>
            <person name="Cotton P."/>
            <person name="Danchin E.G."/>
            <person name="Da Silva C."/>
            <person name="Gautier A."/>
            <person name="Giraud C."/>
            <person name="Giraud T."/>
            <person name="Gonzalez C."/>
            <person name="Grossetete S."/>
            <person name="Guldener U."/>
            <person name="Henrissat B."/>
            <person name="Howlett B.J."/>
            <person name="Kodira C."/>
            <person name="Kretschmer M."/>
            <person name="Lappartient A."/>
            <person name="Leroch M."/>
            <person name="Levis C."/>
            <person name="Mauceli E."/>
            <person name="Neuveglise C."/>
            <person name="Oeser B."/>
            <person name="Pearson M."/>
            <person name="Poulain J."/>
            <person name="Poussereau N."/>
            <person name="Quesneville H."/>
            <person name="Rascle C."/>
            <person name="Schumacher J."/>
            <person name="Segurens B."/>
            <person name="Sexton A."/>
            <person name="Silva E."/>
            <person name="Sirven C."/>
            <person name="Soanes D.M."/>
            <person name="Talbot N.J."/>
            <person name="Templeton M."/>
            <person name="Yandava C."/>
            <person name="Yarden O."/>
            <person name="Zeng Q."/>
            <person name="Rollins J.A."/>
            <person name="Lebrun M.H."/>
            <person name="Dickman M."/>
        </authorList>
    </citation>
    <scope>NUCLEOTIDE SEQUENCE [LARGE SCALE GENOMIC DNA]</scope>
    <source>
        <strain evidence="9 10">B05.10</strain>
    </source>
</reference>
<dbReference type="CDD" id="cd12148">
    <property type="entry name" value="fungal_TF_MHR"/>
    <property type="match status" value="1"/>
</dbReference>
<feature type="compositionally biased region" description="Polar residues" evidence="7">
    <location>
        <begin position="150"/>
        <end position="174"/>
    </location>
</feature>
<evidence type="ECO:0000256" key="4">
    <source>
        <dbReference type="ARBA" id="ARBA00023125"/>
    </source>
</evidence>
<dbReference type="SUPFAM" id="SSF57701">
    <property type="entry name" value="Zn2/Cys6 DNA-binding domain"/>
    <property type="match status" value="1"/>
</dbReference>
<keyword evidence="5" id="KW-0804">Transcription</keyword>
<accession>A0A384K043</accession>
<dbReference type="GO" id="GO:0006351">
    <property type="term" value="P:DNA-templated transcription"/>
    <property type="evidence" value="ECO:0007669"/>
    <property type="project" value="InterPro"/>
</dbReference>
<dbReference type="PANTHER" id="PTHR46910:SF37">
    <property type="entry name" value="ZN(II)2CYS6 TRANSCRIPTION FACTOR (EUROFUNG)"/>
    <property type="match status" value="1"/>
</dbReference>
<evidence type="ECO:0000256" key="7">
    <source>
        <dbReference type="SAM" id="MobiDB-lite"/>
    </source>
</evidence>
<gene>
    <name evidence="9" type="ORF">BCIN_13g00060</name>
</gene>
<dbReference type="GO" id="GO:0003677">
    <property type="term" value="F:DNA binding"/>
    <property type="evidence" value="ECO:0007669"/>
    <property type="project" value="UniProtKB-KW"/>
</dbReference>
<dbReference type="GO" id="GO:0008270">
    <property type="term" value="F:zinc ion binding"/>
    <property type="evidence" value="ECO:0007669"/>
    <property type="project" value="InterPro"/>
</dbReference>
<reference evidence="9 10" key="3">
    <citation type="journal article" date="2017" name="Mol. Plant Pathol.">
        <title>A gapless genome sequence of the fungus Botrytis cinerea.</title>
        <authorList>
            <person name="Van Kan J.A."/>
            <person name="Stassen J.H."/>
            <person name="Mosbach A."/>
            <person name="Van Der Lee T.A."/>
            <person name="Faino L."/>
            <person name="Farmer A.D."/>
            <person name="Papasotiriou D.G."/>
            <person name="Zhou S."/>
            <person name="Seidl M.F."/>
            <person name="Cottam E."/>
            <person name="Edel D."/>
            <person name="Hahn M."/>
            <person name="Schwartz D.C."/>
            <person name="Dietrich R.A."/>
            <person name="Widdison S."/>
            <person name="Scalliet G."/>
        </authorList>
    </citation>
    <scope>NUCLEOTIDE SEQUENCE [LARGE SCALE GENOMIC DNA]</scope>
    <source>
        <strain evidence="9 10">B05.10</strain>
    </source>
</reference>
<sequence>MATPTNPPPDATMRDSHEPKMPVTKQTELEQYSCDHCKRRKLKCSRERPKCVNCQGWSGPCTYSRRGRIPRRPRTNILQDSVNNHIERNLDGSYVVKSTDHTLPTSFTNQEPTYLNLANYESDRDIIAESNNSIKSPACDGGENEDTNDESSTPSILSQAKSSITTAEMKSSNLEPGLQRDAENGLSYLTTIFSERSFDDPDIYSNVKHFRRQREVFFIPEKAEGDRMIQIFIAGIERGKPFFTMPPLDIIPQLAFEPKRVSERAWLLLYNAFLSTTIAFMEPSNTRINRGLQWNVWIILQDSSFFLEPSEIGIQAILMVSCHSQDVVPPGLCWTLISHACRMAQSLNLHIPSPKFPKKSKENAHRNCLFWNLFMIDKSLSLAYGRPPFLLSQLYEGIDPPDLSFLATFRPHRPSTAVTGTPDHQLSDSFGALYFSLARELFVLQGKIIDIALVVHNGEFGTEQISSMKERLENWKVNLDDKMSVYSNFQGEESEVQSVQMGINFLTFQYHHSVVYLTRSSKHNHELCLFHARIAIEMLEKLVSSSLEVFNGIVWQLLYYPFMPYFVLFSNIIADPHSPTCFDDLQSLRKVVYYFLRMHVQHRSARKLEKIAETFTRLAESFVRGSMSRKALEDKLPEIDVQPPSRSSELTSHNTGWTTPQSPRQTGSHPPVNDAQNASISNNLASSTGMDLRDLSGDLTDPTLLSFLSYPIDTSVFNNEMAEDNPLRDSNSFAEQGRAVADPLLHQLDFLSTEQSLDGNFDWFSWDSYAWNAPGNGS</sequence>
<dbReference type="VEuPathDB" id="FungiDB:Bcin13g00060"/>
<evidence type="ECO:0000256" key="2">
    <source>
        <dbReference type="ARBA" id="ARBA00022723"/>
    </source>
</evidence>
<keyword evidence="10" id="KW-1185">Reference proteome</keyword>
<keyword evidence="2" id="KW-0479">Metal-binding</keyword>
<evidence type="ECO:0000256" key="5">
    <source>
        <dbReference type="ARBA" id="ARBA00023163"/>
    </source>
</evidence>
<dbReference type="Gene3D" id="4.10.240.10">
    <property type="entry name" value="Zn(2)-C6 fungal-type DNA-binding domain"/>
    <property type="match status" value="1"/>
</dbReference>
<dbReference type="InterPro" id="IPR036864">
    <property type="entry name" value="Zn2-C6_fun-type_DNA-bd_sf"/>
</dbReference>
<dbReference type="Proteomes" id="UP000001798">
    <property type="component" value="Chromosome 13"/>
</dbReference>
<reference evidence="9 10" key="2">
    <citation type="journal article" date="2012" name="Eukaryot. Cell">
        <title>Genome update of Botrytis cinerea strains B05.10 and T4.</title>
        <authorList>
            <person name="Staats M."/>
            <person name="van Kan J.A."/>
        </authorList>
    </citation>
    <scope>NUCLEOTIDE SEQUENCE [LARGE SCALE GENOMIC DNA]</scope>
    <source>
        <strain evidence="9 10">B05.10</strain>
    </source>
</reference>
<keyword evidence="6" id="KW-0539">Nucleus</keyword>
<evidence type="ECO:0000256" key="6">
    <source>
        <dbReference type="ARBA" id="ARBA00023242"/>
    </source>
</evidence>
<name>A0A384K043_BOTFB</name>
<evidence type="ECO:0000259" key="8">
    <source>
        <dbReference type="PROSITE" id="PS50048"/>
    </source>
</evidence>
<comment type="subcellular location">
    <subcellularLocation>
        <location evidence="1">Nucleus</location>
    </subcellularLocation>
</comment>
<dbReference type="InterPro" id="IPR050987">
    <property type="entry name" value="AtrR-like"/>
</dbReference>
<dbReference type="RefSeq" id="XP_024552408.1">
    <property type="nucleotide sequence ID" value="XM_024696595.1"/>
</dbReference>
<organism evidence="9 10">
    <name type="scientific">Botryotinia fuckeliana (strain B05.10)</name>
    <name type="common">Noble rot fungus</name>
    <name type="synonym">Botrytis cinerea</name>
    <dbReference type="NCBI Taxonomy" id="332648"/>
    <lineage>
        <taxon>Eukaryota</taxon>
        <taxon>Fungi</taxon>
        <taxon>Dikarya</taxon>
        <taxon>Ascomycota</taxon>
        <taxon>Pezizomycotina</taxon>
        <taxon>Leotiomycetes</taxon>
        <taxon>Helotiales</taxon>
        <taxon>Sclerotiniaceae</taxon>
        <taxon>Botrytis</taxon>
    </lineage>
</organism>
<dbReference type="EMBL" id="CP009817">
    <property type="protein sequence ID" value="ATZ56158.1"/>
    <property type="molecule type" value="Genomic_DNA"/>
</dbReference>
<feature type="region of interest" description="Disordered" evidence="7">
    <location>
        <begin position="132"/>
        <end position="179"/>
    </location>
</feature>
<dbReference type="InterPro" id="IPR007219">
    <property type="entry name" value="XnlR_reg_dom"/>
</dbReference>
<evidence type="ECO:0000313" key="9">
    <source>
        <dbReference type="EMBL" id="ATZ56158.1"/>
    </source>
</evidence>
<dbReference type="PANTHER" id="PTHR46910">
    <property type="entry name" value="TRANSCRIPTION FACTOR PDR1"/>
    <property type="match status" value="1"/>
</dbReference>
<dbReference type="Pfam" id="PF00172">
    <property type="entry name" value="Zn_clus"/>
    <property type="match status" value="1"/>
</dbReference>
<dbReference type="GO" id="GO:0005634">
    <property type="term" value="C:nucleus"/>
    <property type="evidence" value="ECO:0007669"/>
    <property type="project" value="UniProtKB-SubCell"/>
</dbReference>
<keyword evidence="4" id="KW-0238">DNA-binding</keyword>
<dbReference type="CDD" id="cd00067">
    <property type="entry name" value="GAL4"/>
    <property type="match status" value="1"/>
</dbReference>
<keyword evidence="3" id="KW-0805">Transcription regulation</keyword>
<feature type="domain" description="Zn(2)-C6 fungal-type" evidence="8">
    <location>
        <begin position="33"/>
        <end position="63"/>
    </location>
</feature>
<feature type="compositionally biased region" description="Polar residues" evidence="7">
    <location>
        <begin position="644"/>
        <end position="679"/>
    </location>
</feature>
<evidence type="ECO:0000256" key="3">
    <source>
        <dbReference type="ARBA" id="ARBA00023015"/>
    </source>
</evidence>
<proteinExistence type="predicted"/>
<dbReference type="GO" id="GO:0000981">
    <property type="term" value="F:DNA-binding transcription factor activity, RNA polymerase II-specific"/>
    <property type="evidence" value="ECO:0007669"/>
    <property type="project" value="InterPro"/>
</dbReference>
<dbReference type="InterPro" id="IPR001138">
    <property type="entry name" value="Zn2Cys6_DnaBD"/>
</dbReference>
<feature type="region of interest" description="Disordered" evidence="7">
    <location>
        <begin position="634"/>
        <end position="679"/>
    </location>
</feature>
<evidence type="ECO:0000313" key="10">
    <source>
        <dbReference type="Proteomes" id="UP000001798"/>
    </source>
</evidence>
<dbReference type="KEGG" id="bfu:BCIN_13g00060"/>
<dbReference type="SMART" id="SM00066">
    <property type="entry name" value="GAL4"/>
    <property type="match status" value="1"/>
</dbReference>
<protein>
    <recommendedName>
        <fullName evidence="8">Zn(2)-C6 fungal-type domain-containing protein</fullName>
    </recommendedName>
</protein>
<dbReference type="GeneID" id="5426147"/>
<dbReference type="PROSITE" id="PS50048">
    <property type="entry name" value="ZN2_CY6_FUNGAL_2"/>
    <property type="match status" value="1"/>
</dbReference>
<dbReference type="Pfam" id="PF04082">
    <property type="entry name" value="Fungal_trans"/>
    <property type="match status" value="1"/>
</dbReference>